<evidence type="ECO:0000256" key="6">
    <source>
        <dbReference type="ARBA" id="ARBA00022490"/>
    </source>
</evidence>
<dbReference type="CDD" id="cd04741">
    <property type="entry name" value="DHOD_1A_like"/>
    <property type="match status" value="1"/>
</dbReference>
<dbReference type="FunFam" id="3.20.20.70:FF:000027">
    <property type="entry name" value="Dihydropyrimidine dehydrogenase [NADP(+)]"/>
    <property type="match status" value="1"/>
</dbReference>
<dbReference type="SUPFAM" id="SSF51395">
    <property type="entry name" value="FMN-linked oxidoreductases"/>
    <property type="match status" value="1"/>
</dbReference>
<dbReference type="HAMAP" id="MF_00224">
    <property type="entry name" value="DHO_dh_type1"/>
    <property type="match status" value="1"/>
</dbReference>
<dbReference type="Gene3D" id="3.20.20.70">
    <property type="entry name" value="Aldolase class I"/>
    <property type="match status" value="1"/>
</dbReference>
<evidence type="ECO:0000256" key="7">
    <source>
        <dbReference type="ARBA" id="ARBA00022630"/>
    </source>
</evidence>
<keyword evidence="6 11" id="KW-0963">Cytoplasm</keyword>
<dbReference type="InterPro" id="IPR013785">
    <property type="entry name" value="Aldolase_TIM"/>
</dbReference>
<feature type="binding site" evidence="11">
    <location>
        <position position="127"/>
    </location>
    <ligand>
        <name>FMN</name>
        <dbReference type="ChEBI" id="CHEBI:58210"/>
    </ligand>
</feature>
<dbReference type="PROSITE" id="PS00911">
    <property type="entry name" value="DHODEHASE_1"/>
    <property type="match status" value="1"/>
</dbReference>
<comment type="catalytic activity">
    <reaction evidence="11">
        <text>(S)-dihydroorotate + A = orotate + AH2</text>
        <dbReference type="Rhea" id="RHEA:18073"/>
        <dbReference type="ChEBI" id="CHEBI:13193"/>
        <dbReference type="ChEBI" id="CHEBI:17499"/>
        <dbReference type="ChEBI" id="CHEBI:30839"/>
        <dbReference type="ChEBI" id="CHEBI:30864"/>
    </reaction>
</comment>
<feature type="active site" description="Nucleophile" evidence="11">
    <location>
        <position position="130"/>
    </location>
</feature>
<dbReference type="GO" id="GO:0044205">
    <property type="term" value="P:'de novo' UMP biosynthetic process"/>
    <property type="evidence" value="ECO:0007669"/>
    <property type="project" value="UniProtKB-UniRule"/>
</dbReference>
<dbReference type="EMBL" id="FOQT01000003">
    <property type="protein sequence ID" value="SFI25432.1"/>
    <property type="molecule type" value="Genomic_DNA"/>
</dbReference>
<dbReference type="PANTHER" id="PTHR48109:SF1">
    <property type="entry name" value="DIHYDROOROTATE DEHYDROGENASE (FUMARATE)"/>
    <property type="match status" value="1"/>
</dbReference>
<organism evidence="14 15">
    <name type="scientific">Halpernia frigidisoli</name>
    <dbReference type="NCBI Taxonomy" id="1125876"/>
    <lineage>
        <taxon>Bacteria</taxon>
        <taxon>Pseudomonadati</taxon>
        <taxon>Bacteroidota</taxon>
        <taxon>Flavobacteriia</taxon>
        <taxon>Flavobacteriales</taxon>
        <taxon>Weeksellaceae</taxon>
        <taxon>Chryseobacterium group</taxon>
        <taxon>Halpernia</taxon>
    </lineage>
</organism>
<evidence type="ECO:0000256" key="12">
    <source>
        <dbReference type="SAM" id="MobiDB-lite"/>
    </source>
</evidence>
<dbReference type="Gene3D" id="2.30.26.10">
    <property type="entry name" value="Dihydroorotate Dehydrogenase A, chain A, domain 2"/>
    <property type="match status" value="1"/>
</dbReference>
<feature type="binding site" evidence="11">
    <location>
        <begin position="44"/>
        <end position="45"/>
    </location>
    <ligand>
        <name>FMN</name>
        <dbReference type="ChEBI" id="CHEBI:58210"/>
    </ligand>
</feature>
<dbReference type="InterPro" id="IPR023359">
    <property type="entry name" value="Dihydro_DH_chainA_dom2"/>
</dbReference>
<feature type="binding site" evidence="11">
    <location>
        <begin position="193"/>
        <end position="194"/>
    </location>
    <ligand>
        <name>substrate</name>
    </ligand>
</feature>
<feature type="binding site" evidence="11">
    <location>
        <begin position="68"/>
        <end position="72"/>
    </location>
    <ligand>
        <name>substrate</name>
    </ligand>
</feature>
<comment type="similarity">
    <text evidence="4 11">Belongs to the dihydroorotate dehydrogenase family. Type 1 subfamily.</text>
</comment>
<feature type="binding site" evidence="11">
    <location>
        <position position="192"/>
    </location>
    <ligand>
        <name>FMN</name>
        <dbReference type="ChEBI" id="CHEBI:58210"/>
    </ligand>
</feature>
<comment type="pathway">
    <text evidence="3 11">Pyrimidine metabolism; UMP biosynthesis via de novo pathway.</text>
</comment>
<evidence type="ECO:0000256" key="10">
    <source>
        <dbReference type="ARBA" id="ARBA00023002"/>
    </source>
</evidence>
<dbReference type="AlphaFoldDB" id="A0A1I3GQ39"/>
<comment type="catalytic activity">
    <reaction evidence="1">
        <text>(S)-dihydroorotate + fumarate = orotate + succinate</text>
        <dbReference type="Rhea" id="RHEA:30059"/>
        <dbReference type="ChEBI" id="CHEBI:29806"/>
        <dbReference type="ChEBI" id="CHEBI:30031"/>
        <dbReference type="ChEBI" id="CHEBI:30839"/>
        <dbReference type="ChEBI" id="CHEBI:30864"/>
        <dbReference type="EC" id="1.3.98.1"/>
    </reaction>
</comment>
<evidence type="ECO:0000256" key="8">
    <source>
        <dbReference type="ARBA" id="ARBA00022643"/>
    </source>
</evidence>
<accession>A0A1I3GQ39</accession>
<dbReference type="GO" id="GO:0006207">
    <property type="term" value="P:'de novo' pyrimidine nucleobase biosynthetic process"/>
    <property type="evidence" value="ECO:0007669"/>
    <property type="project" value="InterPro"/>
</dbReference>
<comment type="function">
    <text evidence="11">Catalyzes the conversion of dihydroorotate to orotate.</text>
</comment>
<dbReference type="NCBIfam" id="NF002702">
    <property type="entry name" value="PRK02506.1"/>
    <property type="match status" value="1"/>
</dbReference>
<feature type="domain" description="Dihydroorotate dehydrogenase catalytic" evidence="13">
    <location>
        <begin position="5"/>
        <end position="293"/>
    </location>
</feature>
<name>A0A1I3GQ39_9FLAO</name>
<comment type="subunit">
    <text evidence="5">Homodimer.</text>
</comment>
<evidence type="ECO:0000256" key="4">
    <source>
        <dbReference type="ARBA" id="ARBA00008008"/>
    </source>
</evidence>
<feature type="binding site" evidence="11">
    <location>
        <position position="20"/>
    </location>
    <ligand>
        <name>FMN</name>
        <dbReference type="ChEBI" id="CHEBI:58210"/>
    </ligand>
</feature>
<dbReference type="Pfam" id="PF01180">
    <property type="entry name" value="DHO_dh"/>
    <property type="match status" value="1"/>
</dbReference>
<feature type="binding site" evidence="11">
    <location>
        <begin position="249"/>
        <end position="250"/>
    </location>
    <ligand>
        <name>FMN</name>
        <dbReference type="ChEBI" id="CHEBI:58210"/>
    </ligand>
</feature>
<evidence type="ECO:0000256" key="5">
    <source>
        <dbReference type="ARBA" id="ARBA00011738"/>
    </source>
</evidence>
<dbReference type="InterPro" id="IPR001295">
    <property type="entry name" value="Dihydroorotate_DH_CS"/>
</dbReference>
<keyword evidence="7 11" id="KW-0285">Flavoprotein</keyword>
<keyword evidence="8 11" id="KW-0288">FMN</keyword>
<evidence type="ECO:0000313" key="14">
    <source>
        <dbReference type="EMBL" id="SFI25432.1"/>
    </source>
</evidence>
<comment type="caution">
    <text evidence="11">Lacks conserved residue(s) required for the propagation of feature annotation.</text>
</comment>
<dbReference type="GO" id="GO:0005737">
    <property type="term" value="C:cytoplasm"/>
    <property type="evidence" value="ECO:0007669"/>
    <property type="project" value="UniProtKB-SubCell"/>
</dbReference>
<comment type="subcellular location">
    <subcellularLocation>
        <location evidence="2 11">Cytoplasm</location>
    </subcellularLocation>
</comment>
<keyword evidence="9 11" id="KW-0665">Pyrimidine biosynthesis</keyword>
<feature type="binding site" evidence="11">
    <location>
        <begin position="271"/>
        <end position="272"/>
    </location>
    <ligand>
        <name>FMN</name>
        <dbReference type="ChEBI" id="CHEBI:58210"/>
    </ligand>
</feature>
<sequence>MNFTSKIGSFKFENPLMNASGVWCDDKEKLDELKNSSSGSFVTKSATPQMREGNPSPRYIEVPLGSINSMGLPNLGFDFYLNYSLKFQENNPGKVNFISIAGMKPEENLEMLHKINDSDFKGLTELNLSCPNLPGKPQIGYDFEATELILKQAFEFFNKPLGVKLPPYFDMVHFDQMAEILNQFPLAYVNCINSVGNGLYIDTENESVVIKPKDGFGGIGGAYVKPTALANVRAFYTRLNKSISIIGCGGVESGKDVFEHLLCGAEMVQVGTHLMRNGTLVFDKILSELAEIMEQKGYKNIKDFRGKLKSL</sequence>
<evidence type="ECO:0000256" key="9">
    <source>
        <dbReference type="ARBA" id="ARBA00022975"/>
    </source>
</evidence>
<dbReference type="PROSITE" id="PS00912">
    <property type="entry name" value="DHODEHASE_2"/>
    <property type="match status" value="1"/>
</dbReference>
<dbReference type="PIRSF" id="PIRSF000164">
    <property type="entry name" value="DHO_oxidase"/>
    <property type="match status" value="1"/>
</dbReference>
<dbReference type="InterPro" id="IPR005720">
    <property type="entry name" value="Dihydroorotate_DH_cat"/>
</dbReference>
<evidence type="ECO:0000256" key="2">
    <source>
        <dbReference type="ARBA" id="ARBA00004496"/>
    </source>
</evidence>
<dbReference type="InterPro" id="IPR012135">
    <property type="entry name" value="Dihydroorotate_DH_1_2"/>
</dbReference>
<comment type="cofactor">
    <cofactor evidence="11">
        <name>FMN</name>
        <dbReference type="ChEBI" id="CHEBI:58210"/>
    </cofactor>
    <text evidence="11">Binds 1 FMN per subunit.</text>
</comment>
<dbReference type="InterPro" id="IPR033886">
    <property type="entry name" value="DHOD_1A"/>
</dbReference>
<feature type="binding site" evidence="11">
    <location>
        <position position="164"/>
    </location>
    <ligand>
        <name>FMN</name>
        <dbReference type="ChEBI" id="CHEBI:58210"/>
    </ligand>
</feature>
<feature type="binding site" evidence="11">
    <location>
        <position position="127"/>
    </location>
    <ligand>
        <name>substrate</name>
    </ligand>
</feature>
<evidence type="ECO:0000313" key="15">
    <source>
        <dbReference type="Proteomes" id="UP000198931"/>
    </source>
</evidence>
<protein>
    <recommendedName>
        <fullName evidence="11">Dihydroorotate dehydrogenase</fullName>
        <shortName evidence="11">DHOD</shortName>
        <shortName evidence="11">DHODase</shortName>
        <shortName evidence="11">DHOdehase</shortName>
        <ecNumber evidence="11">1.3.-.-</ecNumber>
    </recommendedName>
</protein>
<evidence type="ECO:0000259" key="13">
    <source>
        <dbReference type="Pfam" id="PF01180"/>
    </source>
</evidence>
<feature type="binding site" evidence="11">
    <location>
        <position position="44"/>
    </location>
    <ligand>
        <name>substrate</name>
    </ligand>
</feature>
<evidence type="ECO:0000256" key="11">
    <source>
        <dbReference type="HAMAP-Rule" id="MF_00224"/>
    </source>
</evidence>
<dbReference type="InterPro" id="IPR024920">
    <property type="entry name" value="Dihydroorotate_DH_1"/>
</dbReference>
<keyword evidence="15" id="KW-1185">Reference proteome</keyword>
<dbReference type="OrthoDB" id="9794954at2"/>
<evidence type="ECO:0000256" key="3">
    <source>
        <dbReference type="ARBA" id="ARBA00004725"/>
    </source>
</evidence>
<feature type="binding site" evidence="11">
    <location>
        <position position="221"/>
    </location>
    <ligand>
        <name>FMN</name>
        <dbReference type="ChEBI" id="CHEBI:58210"/>
    </ligand>
</feature>
<proteinExistence type="inferred from homology"/>
<dbReference type="InterPro" id="IPR050074">
    <property type="entry name" value="DHO_dehydrogenase"/>
</dbReference>
<dbReference type="PANTHER" id="PTHR48109">
    <property type="entry name" value="DIHYDROOROTATE DEHYDROGENASE (QUINONE), MITOCHONDRIAL-RELATED"/>
    <property type="match status" value="1"/>
</dbReference>
<feature type="region of interest" description="Disordered" evidence="12">
    <location>
        <begin position="35"/>
        <end position="55"/>
    </location>
</feature>
<reference evidence="14 15" key="1">
    <citation type="submission" date="2016-10" db="EMBL/GenBank/DDBJ databases">
        <authorList>
            <person name="de Groot N.N."/>
        </authorList>
    </citation>
    <scope>NUCLEOTIDE SEQUENCE [LARGE SCALE GENOMIC DNA]</scope>
    <source>
        <strain evidence="14 15">DSM 26000</strain>
    </source>
</reference>
<evidence type="ECO:0000256" key="1">
    <source>
        <dbReference type="ARBA" id="ARBA00001694"/>
    </source>
</evidence>
<gene>
    <name evidence="11" type="primary">pyrD</name>
    <name evidence="14" type="ORF">SAMN05443292_1961</name>
</gene>
<feature type="compositionally biased region" description="Polar residues" evidence="12">
    <location>
        <begin position="35"/>
        <end position="48"/>
    </location>
</feature>
<dbReference type="STRING" id="1125876.SAMN05443292_1961"/>
<dbReference type="EC" id="1.3.-.-" evidence="11"/>
<keyword evidence="10 11" id="KW-0560">Oxidoreductase</keyword>
<dbReference type="GO" id="GO:1990663">
    <property type="term" value="F:dihydroorotate dehydrogenase (fumarate) activity"/>
    <property type="evidence" value="ECO:0007669"/>
    <property type="project" value="UniProtKB-EC"/>
</dbReference>
<dbReference type="RefSeq" id="WP_090080098.1">
    <property type="nucleotide sequence ID" value="NZ_FOQT01000003.1"/>
</dbReference>
<dbReference type="UniPathway" id="UPA00070"/>
<dbReference type="Proteomes" id="UP000198931">
    <property type="component" value="Unassembled WGS sequence"/>
</dbReference>